<sequence length="56" mass="6105">MNEMGRADLIGNGKRHLVPSFQPAGTGGVPEGRRKPVKASPRRTPTAASRKPRKKR</sequence>
<evidence type="ECO:0000259" key="2">
    <source>
        <dbReference type="Pfam" id="PF11842"/>
    </source>
</evidence>
<reference evidence="3 4" key="1">
    <citation type="submission" date="2020-02" db="EMBL/GenBank/DDBJ databases">
        <title>Genome sequences of Thiorhodococcus mannitoliphagus and Thiorhodococcus minor, purple sulfur photosynthetic bacteria in the gammaproteobacterial family, Chromatiaceae.</title>
        <authorList>
            <person name="Aviles F.A."/>
            <person name="Meyer T.E."/>
            <person name="Kyndt J.A."/>
        </authorList>
    </citation>
    <scope>NUCLEOTIDE SEQUENCE [LARGE SCALE GENOMIC DNA]</scope>
    <source>
        <strain evidence="3 4">DSM 11518</strain>
    </source>
</reference>
<keyword evidence="4" id="KW-1185">Reference proteome</keyword>
<gene>
    <name evidence="3" type="ORF">G3446_04110</name>
</gene>
<evidence type="ECO:0000313" key="4">
    <source>
        <dbReference type="Proteomes" id="UP000483379"/>
    </source>
</evidence>
<comment type="caution">
    <text evidence="3">The sequence shown here is derived from an EMBL/GenBank/DDBJ whole genome shotgun (WGS) entry which is preliminary data.</text>
</comment>
<accession>A0A6M0JVZ9</accession>
<dbReference type="AlphaFoldDB" id="A0A6M0JVZ9"/>
<organism evidence="3 4">
    <name type="scientific">Thiorhodococcus minor</name>
    <dbReference type="NCBI Taxonomy" id="57489"/>
    <lineage>
        <taxon>Bacteria</taxon>
        <taxon>Pseudomonadati</taxon>
        <taxon>Pseudomonadota</taxon>
        <taxon>Gammaproteobacteria</taxon>
        <taxon>Chromatiales</taxon>
        <taxon>Chromatiaceae</taxon>
        <taxon>Thiorhodococcus</taxon>
    </lineage>
</organism>
<name>A0A6M0JVZ9_9GAMM</name>
<dbReference type="Pfam" id="PF11842">
    <property type="entry name" value="DUF3362"/>
    <property type="match status" value="1"/>
</dbReference>
<evidence type="ECO:0000256" key="1">
    <source>
        <dbReference type="SAM" id="MobiDB-lite"/>
    </source>
</evidence>
<dbReference type="InterPro" id="IPR024560">
    <property type="entry name" value="UPF0313_C"/>
</dbReference>
<dbReference type="EMBL" id="JAAIJQ010000008">
    <property type="protein sequence ID" value="NEV61091.1"/>
    <property type="molecule type" value="Genomic_DNA"/>
</dbReference>
<proteinExistence type="predicted"/>
<dbReference type="Proteomes" id="UP000483379">
    <property type="component" value="Unassembled WGS sequence"/>
</dbReference>
<feature type="region of interest" description="Disordered" evidence="1">
    <location>
        <begin position="1"/>
        <end position="56"/>
    </location>
</feature>
<evidence type="ECO:0000313" key="3">
    <source>
        <dbReference type="EMBL" id="NEV61091.1"/>
    </source>
</evidence>
<feature type="domain" description="UPF0313" evidence="2">
    <location>
        <begin position="2"/>
        <end position="40"/>
    </location>
</feature>
<protein>
    <submittedName>
        <fullName evidence="3">DUF3362 domain-containing protein</fullName>
    </submittedName>
</protein>